<proteinExistence type="predicted"/>
<accession>A0AC61NNJ7</accession>
<organism evidence="1 2">
    <name type="scientific">Halosquirtibacter laminarini</name>
    <dbReference type="NCBI Taxonomy" id="3374600"/>
    <lineage>
        <taxon>Bacteria</taxon>
        <taxon>Pseudomonadati</taxon>
        <taxon>Bacteroidota</taxon>
        <taxon>Bacteroidia</taxon>
        <taxon>Marinilabiliales</taxon>
        <taxon>Prolixibacteraceae</taxon>
        <taxon>Halosquirtibacter</taxon>
    </lineage>
</organism>
<keyword evidence="2" id="KW-1185">Reference proteome</keyword>
<reference evidence="1" key="1">
    <citation type="submission" date="2021-08" db="EMBL/GenBank/DDBJ databases">
        <title>Novel anaerobic bacterium isolated from sea squirt in East Sea, Republic of Korea.</title>
        <authorList>
            <person name="Nguyen T.H."/>
            <person name="Li Z."/>
            <person name="Lee Y.-J."/>
            <person name="Ko J."/>
            <person name="Kim S.-G."/>
        </authorList>
    </citation>
    <scope>NUCLEOTIDE SEQUENCE</scope>
    <source>
        <strain evidence="1">KCTC 25031</strain>
    </source>
</reference>
<protein>
    <submittedName>
        <fullName evidence="1">IS3 family transposase</fullName>
    </submittedName>
</protein>
<sequence length="96" mass="11672">MDKCIMEYPTFGVIRMQSMLQDNGLSASYERVRRLMRKARIRPILSTKESNEKKRRQEYLSIFVKWIECHMKKSGLANRYYIYSTSKRFYVHDSNY</sequence>
<gene>
    <name evidence="1" type="ORF">K4L44_15635</name>
</gene>
<dbReference type="EMBL" id="CP081303">
    <property type="protein sequence ID" value="QZE13939.1"/>
    <property type="molecule type" value="Genomic_DNA"/>
</dbReference>
<dbReference type="Proteomes" id="UP000826212">
    <property type="component" value="Chromosome"/>
</dbReference>
<evidence type="ECO:0000313" key="2">
    <source>
        <dbReference type="Proteomes" id="UP000826212"/>
    </source>
</evidence>
<name>A0AC61NNJ7_9BACT</name>
<evidence type="ECO:0000313" key="1">
    <source>
        <dbReference type="EMBL" id="QZE13939.1"/>
    </source>
</evidence>